<dbReference type="InterPro" id="IPR003439">
    <property type="entry name" value="ABC_transporter-like_ATP-bd"/>
</dbReference>
<dbReference type="PROSITE" id="PS00211">
    <property type="entry name" value="ABC_TRANSPORTER_1"/>
    <property type="match status" value="1"/>
</dbReference>
<dbReference type="InterPro" id="IPR015860">
    <property type="entry name" value="ABC_transpr_TagH-like"/>
</dbReference>
<dbReference type="GO" id="GO:0005524">
    <property type="term" value="F:ATP binding"/>
    <property type="evidence" value="ECO:0007669"/>
    <property type="project" value="UniProtKB-KW"/>
</dbReference>
<evidence type="ECO:0000256" key="1">
    <source>
        <dbReference type="ARBA" id="ARBA00005417"/>
    </source>
</evidence>
<protein>
    <submittedName>
        <fullName evidence="6">ABC transporter</fullName>
    </submittedName>
</protein>
<reference evidence="6" key="1">
    <citation type="submission" date="2022-12" db="EMBL/GenBank/DDBJ databases">
        <title>Paraconexibacter alkalitolerans sp. nov. and Baekduia alba sp. nov., isolated from soil and emended description of the genera Paraconexibacter (Chun et al., 2020) and Baekduia (An et al., 2020).</title>
        <authorList>
            <person name="Vieira S."/>
            <person name="Huber K.J."/>
            <person name="Geppert A."/>
            <person name="Wolf J."/>
            <person name="Neumann-Schaal M."/>
            <person name="Muesken M."/>
            <person name="Overmann J."/>
        </authorList>
    </citation>
    <scope>NUCLEOTIDE SEQUENCE</scope>
    <source>
        <strain evidence="6">AEG42_29</strain>
    </source>
</reference>
<organism evidence="6">
    <name type="scientific">Paraconexibacter sp. AEG42_29</name>
    <dbReference type="NCBI Taxonomy" id="2997339"/>
    <lineage>
        <taxon>Bacteria</taxon>
        <taxon>Bacillati</taxon>
        <taxon>Actinomycetota</taxon>
        <taxon>Thermoleophilia</taxon>
        <taxon>Solirubrobacterales</taxon>
        <taxon>Paraconexibacteraceae</taxon>
        <taxon>Paraconexibacter</taxon>
    </lineage>
</organism>
<dbReference type="CDD" id="cd03220">
    <property type="entry name" value="ABC_KpsT_Wzt"/>
    <property type="match status" value="1"/>
</dbReference>
<dbReference type="InterPro" id="IPR027417">
    <property type="entry name" value="P-loop_NTPase"/>
</dbReference>
<evidence type="ECO:0000313" key="6">
    <source>
        <dbReference type="EMBL" id="XAY08033.1"/>
    </source>
</evidence>
<dbReference type="PROSITE" id="PS50893">
    <property type="entry name" value="ABC_TRANSPORTER_2"/>
    <property type="match status" value="1"/>
</dbReference>
<dbReference type="InterPro" id="IPR029439">
    <property type="entry name" value="Wzt_C"/>
</dbReference>
<name>A0AAU7B245_9ACTN</name>
<dbReference type="InterPro" id="IPR017871">
    <property type="entry name" value="ABC_transporter-like_CS"/>
</dbReference>
<dbReference type="Gene3D" id="3.40.50.300">
    <property type="entry name" value="P-loop containing nucleotide triphosphate hydrolases"/>
    <property type="match status" value="1"/>
</dbReference>
<comment type="similarity">
    <text evidence="1">Belongs to the ABC transporter superfamily.</text>
</comment>
<gene>
    <name evidence="6" type="ORF">DSM112329_04928</name>
</gene>
<evidence type="ECO:0000256" key="4">
    <source>
        <dbReference type="ARBA" id="ARBA00022840"/>
    </source>
</evidence>
<dbReference type="GO" id="GO:0016020">
    <property type="term" value="C:membrane"/>
    <property type="evidence" value="ECO:0007669"/>
    <property type="project" value="InterPro"/>
</dbReference>
<sequence>MVIDHVSKTFRLPHVQYSTLKERVLHPFRSTTYDELHALNDVDLTIKQGEFFGIVGRNGSGKSTLLKCLAGIYKPNQGSIQLNGRLSPFIELGVGFNPDLTARDNIVINAVMMGLSRKEAAESFDKVIAFAELEEFIDLKLKNYSSGMAVRLGFATAIQVSADVLLVDEVLAVGDAAFQQKCFEEFNRLKAEGRTVVFVTHDMSAVERYCDRAMLIERGDVLKIGEPHAISRAYNELNFGRLVHETDETGRYGDQRACEVRDAWFENEQGERTGEIAQYDRLTMCAQIRFHEQVVDPVIGFSVRNDVGHTFFITTTEWQNVPMGTFEAGEDVIARVSVDAVMSPTKYTLTPSIARDGGADVLDVREDLAAVYVHGTRVTGGLVDLPHQFVLERRS</sequence>
<feature type="domain" description="ABC transporter" evidence="5">
    <location>
        <begin position="15"/>
        <end position="243"/>
    </location>
</feature>
<keyword evidence="2" id="KW-0813">Transport</keyword>
<proteinExistence type="inferred from homology"/>
<dbReference type="KEGG" id="parq:DSM112329_04928"/>
<dbReference type="Pfam" id="PF00005">
    <property type="entry name" value="ABC_tran"/>
    <property type="match status" value="1"/>
</dbReference>
<evidence type="ECO:0000259" key="5">
    <source>
        <dbReference type="PROSITE" id="PS50893"/>
    </source>
</evidence>
<evidence type="ECO:0000256" key="2">
    <source>
        <dbReference type="ARBA" id="ARBA00022448"/>
    </source>
</evidence>
<dbReference type="SUPFAM" id="SSF52540">
    <property type="entry name" value="P-loop containing nucleoside triphosphate hydrolases"/>
    <property type="match status" value="1"/>
</dbReference>
<dbReference type="GO" id="GO:0140359">
    <property type="term" value="F:ABC-type transporter activity"/>
    <property type="evidence" value="ECO:0007669"/>
    <property type="project" value="InterPro"/>
</dbReference>
<dbReference type="PANTHER" id="PTHR46743:SF2">
    <property type="entry name" value="TEICHOIC ACIDS EXPORT ATP-BINDING PROTEIN TAGH"/>
    <property type="match status" value="1"/>
</dbReference>
<keyword evidence="3" id="KW-0547">Nucleotide-binding</keyword>
<evidence type="ECO:0000256" key="3">
    <source>
        <dbReference type="ARBA" id="ARBA00022741"/>
    </source>
</evidence>
<dbReference type="GO" id="GO:0016887">
    <property type="term" value="F:ATP hydrolysis activity"/>
    <property type="evidence" value="ECO:0007669"/>
    <property type="project" value="InterPro"/>
</dbReference>
<dbReference type="InterPro" id="IPR050683">
    <property type="entry name" value="Bact_Polysacc_Export_ATP-bd"/>
</dbReference>
<dbReference type="PANTHER" id="PTHR46743">
    <property type="entry name" value="TEICHOIC ACIDS EXPORT ATP-BINDING PROTEIN TAGH"/>
    <property type="match status" value="1"/>
</dbReference>
<dbReference type="AlphaFoldDB" id="A0AAU7B245"/>
<dbReference type="Pfam" id="PF14524">
    <property type="entry name" value="Wzt_C"/>
    <property type="match status" value="1"/>
</dbReference>
<accession>A0AAU7B245</accession>
<dbReference type="InterPro" id="IPR003593">
    <property type="entry name" value="AAA+_ATPase"/>
</dbReference>
<keyword evidence="4" id="KW-0067">ATP-binding</keyword>
<dbReference type="CDD" id="cd10147">
    <property type="entry name" value="Wzt_C-like"/>
    <property type="match status" value="1"/>
</dbReference>
<dbReference type="SMART" id="SM00382">
    <property type="entry name" value="AAA"/>
    <property type="match status" value="1"/>
</dbReference>
<dbReference type="Gene3D" id="2.70.50.60">
    <property type="entry name" value="abc- transporter (atp binding component) like domain"/>
    <property type="match status" value="1"/>
</dbReference>
<dbReference type="EMBL" id="CP114014">
    <property type="protein sequence ID" value="XAY08033.1"/>
    <property type="molecule type" value="Genomic_DNA"/>
</dbReference>